<keyword evidence="3" id="KW-0238">DNA-binding</keyword>
<evidence type="ECO:0000313" key="6">
    <source>
        <dbReference type="EMBL" id="WFN55695.1"/>
    </source>
</evidence>
<comment type="similarity">
    <text evidence="1">Belongs to the LysR transcriptional regulatory family.</text>
</comment>
<dbReference type="SUPFAM" id="SSF46785">
    <property type="entry name" value="Winged helix' DNA-binding domain"/>
    <property type="match status" value="1"/>
</dbReference>
<name>A0ABY8G705_9GAMM</name>
<dbReference type="PANTHER" id="PTHR30427:SF1">
    <property type="entry name" value="TRANSCRIPTIONAL ACTIVATOR PROTEIN LYSR"/>
    <property type="match status" value="1"/>
</dbReference>
<evidence type="ECO:0000259" key="5">
    <source>
        <dbReference type="PROSITE" id="PS50931"/>
    </source>
</evidence>
<dbReference type="PANTHER" id="PTHR30427">
    <property type="entry name" value="TRANSCRIPTIONAL ACTIVATOR PROTEIN LYSR"/>
    <property type="match status" value="1"/>
</dbReference>
<keyword evidence="2" id="KW-0805">Transcription regulation</keyword>
<dbReference type="EMBL" id="CP114280">
    <property type="protein sequence ID" value="WFN55695.1"/>
    <property type="molecule type" value="Genomic_DNA"/>
</dbReference>
<dbReference type="InterPro" id="IPR036390">
    <property type="entry name" value="WH_DNA-bd_sf"/>
</dbReference>
<evidence type="ECO:0000256" key="3">
    <source>
        <dbReference type="ARBA" id="ARBA00023125"/>
    </source>
</evidence>
<sequence>MSRINLRQVEAFHKVILTGGITQAANIMNVTQPAVSRLIKDFEFAVNLKLFDRDGRGLEPREEALKLFREIERLYLGLDHILRVADEIRHAKGSVLRIGAVSALANLCTERIFPTLLRQYDDVSLFMDVESTPAITDLVLSNQYDIGFINSTPAIKGLQAEMLGVAHAVAVIAPGHPLADRERITLDDLNHHRAILPGRKTVLRAQLAQAISLAGTLLQSPIETSLRHCCVMASTGLGIGIVDAITARSSHCGLLIKPFEPRLETAYLAIFPPQHARSMLIEQVTHEMRQWIAEENVITEENTSP</sequence>
<dbReference type="Gene3D" id="1.10.10.10">
    <property type="entry name" value="Winged helix-like DNA-binding domain superfamily/Winged helix DNA-binding domain"/>
    <property type="match status" value="1"/>
</dbReference>
<evidence type="ECO:0000256" key="2">
    <source>
        <dbReference type="ARBA" id="ARBA00023015"/>
    </source>
</evidence>
<dbReference type="Proteomes" id="UP001219630">
    <property type="component" value="Chromosome"/>
</dbReference>
<gene>
    <name evidence="6" type="ORF">O1Q98_19355</name>
</gene>
<protein>
    <submittedName>
        <fullName evidence="6">LysR substrate-binding domain-containing protein</fullName>
    </submittedName>
</protein>
<dbReference type="Pfam" id="PF03466">
    <property type="entry name" value="LysR_substrate"/>
    <property type="match status" value="1"/>
</dbReference>
<organism evidence="6 7">
    <name type="scientific">Dickeya lacustris</name>
    <dbReference type="NCBI Taxonomy" id="2259638"/>
    <lineage>
        <taxon>Bacteria</taxon>
        <taxon>Pseudomonadati</taxon>
        <taxon>Pseudomonadota</taxon>
        <taxon>Gammaproteobacteria</taxon>
        <taxon>Enterobacterales</taxon>
        <taxon>Pectobacteriaceae</taxon>
        <taxon>Dickeya</taxon>
    </lineage>
</organism>
<dbReference type="SUPFAM" id="SSF53850">
    <property type="entry name" value="Periplasmic binding protein-like II"/>
    <property type="match status" value="1"/>
</dbReference>
<dbReference type="PROSITE" id="PS50931">
    <property type="entry name" value="HTH_LYSR"/>
    <property type="match status" value="1"/>
</dbReference>
<keyword evidence="7" id="KW-1185">Reference proteome</keyword>
<evidence type="ECO:0000256" key="4">
    <source>
        <dbReference type="ARBA" id="ARBA00023163"/>
    </source>
</evidence>
<dbReference type="RefSeq" id="WP_125259919.1">
    <property type="nucleotide sequence ID" value="NZ_CP114280.1"/>
</dbReference>
<dbReference type="InterPro" id="IPR036388">
    <property type="entry name" value="WH-like_DNA-bd_sf"/>
</dbReference>
<dbReference type="Pfam" id="PF00126">
    <property type="entry name" value="HTH_1"/>
    <property type="match status" value="1"/>
</dbReference>
<keyword evidence="4" id="KW-0804">Transcription</keyword>
<feature type="domain" description="HTH lysR-type" evidence="5">
    <location>
        <begin position="4"/>
        <end position="61"/>
    </location>
</feature>
<dbReference type="Gene3D" id="3.40.190.10">
    <property type="entry name" value="Periplasmic binding protein-like II"/>
    <property type="match status" value="2"/>
</dbReference>
<dbReference type="InterPro" id="IPR000847">
    <property type="entry name" value="LysR_HTH_N"/>
</dbReference>
<dbReference type="InterPro" id="IPR005119">
    <property type="entry name" value="LysR_subst-bd"/>
</dbReference>
<evidence type="ECO:0000256" key="1">
    <source>
        <dbReference type="ARBA" id="ARBA00009437"/>
    </source>
</evidence>
<evidence type="ECO:0000313" key="7">
    <source>
        <dbReference type="Proteomes" id="UP001219630"/>
    </source>
</evidence>
<accession>A0ABY8G705</accession>
<proteinExistence type="inferred from homology"/>
<reference evidence="6 7" key="1">
    <citation type="submission" date="2022-12" db="EMBL/GenBank/DDBJ databases">
        <title>Complete genome sequencing of Dickeya lacustris type strain LMG30899.</title>
        <authorList>
            <person name="Dobhal S."/>
            <person name="Arizala D."/>
            <person name="Arif M."/>
        </authorList>
    </citation>
    <scope>NUCLEOTIDE SEQUENCE [LARGE SCALE GENOMIC DNA]</scope>
    <source>
        <strain evidence="6 7">LMG30899</strain>
    </source>
</reference>